<evidence type="ECO:0000313" key="1">
    <source>
        <dbReference type="EMBL" id="KFD52025.1"/>
    </source>
</evidence>
<dbReference type="Proteomes" id="UP000030764">
    <property type="component" value="Unassembled WGS sequence"/>
</dbReference>
<organism evidence="2">
    <name type="scientific">Trichuris suis</name>
    <name type="common">pig whipworm</name>
    <dbReference type="NCBI Taxonomy" id="68888"/>
    <lineage>
        <taxon>Eukaryota</taxon>
        <taxon>Metazoa</taxon>
        <taxon>Ecdysozoa</taxon>
        <taxon>Nematoda</taxon>
        <taxon>Enoplea</taxon>
        <taxon>Dorylaimia</taxon>
        <taxon>Trichinellida</taxon>
        <taxon>Trichuridae</taxon>
        <taxon>Trichuris</taxon>
    </lineage>
</organism>
<dbReference type="AlphaFoldDB" id="A0A085NPG3"/>
<proteinExistence type="predicted"/>
<keyword evidence="3" id="KW-1185">Reference proteome</keyword>
<gene>
    <name evidence="1" type="ORF">M513_07157</name>
    <name evidence="2" type="ORF">M514_07157</name>
</gene>
<accession>A0A085NPG3</accession>
<dbReference type="Proteomes" id="UP000030758">
    <property type="component" value="Unassembled WGS sequence"/>
</dbReference>
<reference evidence="2 3" key="1">
    <citation type="journal article" date="2014" name="Nat. Genet.">
        <title>Genome and transcriptome of the porcine whipworm Trichuris suis.</title>
        <authorList>
            <person name="Jex A.R."/>
            <person name="Nejsum P."/>
            <person name="Schwarz E.M."/>
            <person name="Hu L."/>
            <person name="Young N.D."/>
            <person name="Hall R.S."/>
            <person name="Korhonen P.K."/>
            <person name="Liao S."/>
            <person name="Thamsborg S."/>
            <person name="Xia J."/>
            <person name="Xu P."/>
            <person name="Wang S."/>
            <person name="Scheerlinck J.P."/>
            <person name="Hofmann A."/>
            <person name="Sternberg P.W."/>
            <person name="Wang J."/>
            <person name="Gasser R.B."/>
        </authorList>
    </citation>
    <scope>NUCLEOTIDE SEQUENCE [LARGE SCALE GENOMIC DNA]</scope>
    <source>
        <strain evidence="2">DCEP-RM93F</strain>
        <strain evidence="1">DCEP-RM93M</strain>
    </source>
</reference>
<name>A0A085NPG3_9BILA</name>
<dbReference type="EMBL" id="KL367482">
    <property type="protein sequence ID" value="KFD71359.1"/>
    <property type="molecule type" value="Genomic_DNA"/>
</dbReference>
<evidence type="ECO:0000313" key="2">
    <source>
        <dbReference type="EMBL" id="KFD71359.1"/>
    </source>
</evidence>
<evidence type="ECO:0000313" key="3">
    <source>
        <dbReference type="Proteomes" id="UP000030764"/>
    </source>
</evidence>
<sequence>MKKEIEFHSGFNNLFSKNKRISKLSDLFQTRPQRNKSLVPVYAEPNIYMALSIRVDDRARCGPKASQTKESLSKK</sequence>
<dbReference type="EMBL" id="KL363233">
    <property type="protein sequence ID" value="KFD52025.1"/>
    <property type="molecule type" value="Genomic_DNA"/>
</dbReference>
<protein>
    <submittedName>
        <fullName evidence="2">Uncharacterized protein</fullName>
    </submittedName>
</protein>